<keyword evidence="4" id="KW-0552">Olfaction</keyword>
<accession>A0A482WSY0</accession>
<gene>
    <name evidence="10" type="ORF">LSTR_LSTR007306</name>
</gene>
<evidence type="ECO:0000256" key="6">
    <source>
        <dbReference type="ARBA" id="ARBA00023136"/>
    </source>
</evidence>
<organism evidence="10 11">
    <name type="scientific">Laodelphax striatellus</name>
    <name type="common">Small brown planthopper</name>
    <name type="synonym">Delphax striatella</name>
    <dbReference type="NCBI Taxonomy" id="195883"/>
    <lineage>
        <taxon>Eukaryota</taxon>
        <taxon>Metazoa</taxon>
        <taxon>Ecdysozoa</taxon>
        <taxon>Arthropoda</taxon>
        <taxon>Hexapoda</taxon>
        <taxon>Insecta</taxon>
        <taxon>Pterygota</taxon>
        <taxon>Neoptera</taxon>
        <taxon>Paraneoptera</taxon>
        <taxon>Hemiptera</taxon>
        <taxon>Auchenorrhyncha</taxon>
        <taxon>Fulgoroidea</taxon>
        <taxon>Delphacidae</taxon>
        <taxon>Criomorphinae</taxon>
        <taxon>Laodelphax</taxon>
    </lineage>
</organism>
<comment type="subcellular location">
    <subcellularLocation>
        <location evidence="1">Membrane</location>
        <topology evidence="1">Multi-pass membrane protein</topology>
    </subcellularLocation>
</comment>
<keyword evidence="11" id="KW-1185">Reference proteome</keyword>
<evidence type="ECO:0000256" key="9">
    <source>
        <dbReference type="SAM" id="Phobius"/>
    </source>
</evidence>
<keyword evidence="3 9" id="KW-0812">Transmembrane</keyword>
<keyword evidence="8" id="KW-0807">Transducer</keyword>
<feature type="transmembrane region" description="Helical" evidence="9">
    <location>
        <begin position="12"/>
        <end position="28"/>
    </location>
</feature>
<dbReference type="EMBL" id="QKKF02026138">
    <property type="protein sequence ID" value="RZF36603.1"/>
    <property type="molecule type" value="Genomic_DNA"/>
</dbReference>
<dbReference type="OrthoDB" id="6597663at2759"/>
<protein>
    <recommendedName>
        <fullName evidence="12">Odorant receptor</fullName>
    </recommendedName>
</protein>
<dbReference type="Pfam" id="PF02949">
    <property type="entry name" value="7tm_6"/>
    <property type="match status" value="1"/>
</dbReference>
<dbReference type="GO" id="GO:0004984">
    <property type="term" value="F:olfactory receptor activity"/>
    <property type="evidence" value="ECO:0007669"/>
    <property type="project" value="InterPro"/>
</dbReference>
<dbReference type="Proteomes" id="UP000291343">
    <property type="component" value="Unassembled WGS sequence"/>
</dbReference>
<dbReference type="AlphaFoldDB" id="A0A482WSY0"/>
<keyword evidence="6 9" id="KW-0472">Membrane</keyword>
<dbReference type="InParanoid" id="A0A482WSY0"/>
<evidence type="ECO:0000256" key="7">
    <source>
        <dbReference type="ARBA" id="ARBA00023170"/>
    </source>
</evidence>
<evidence type="ECO:0008006" key="12">
    <source>
        <dbReference type="Google" id="ProtNLM"/>
    </source>
</evidence>
<keyword evidence="2" id="KW-0716">Sensory transduction</keyword>
<evidence type="ECO:0000313" key="10">
    <source>
        <dbReference type="EMBL" id="RZF36603.1"/>
    </source>
</evidence>
<evidence type="ECO:0000256" key="3">
    <source>
        <dbReference type="ARBA" id="ARBA00022692"/>
    </source>
</evidence>
<comment type="caution">
    <text evidence="10">The sequence shown here is derived from an EMBL/GenBank/DDBJ whole genome shotgun (WGS) entry which is preliminary data.</text>
</comment>
<evidence type="ECO:0000256" key="2">
    <source>
        <dbReference type="ARBA" id="ARBA00022606"/>
    </source>
</evidence>
<evidence type="ECO:0000256" key="8">
    <source>
        <dbReference type="ARBA" id="ARBA00023224"/>
    </source>
</evidence>
<evidence type="ECO:0000256" key="5">
    <source>
        <dbReference type="ARBA" id="ARBA00022989"/>
    </source>
</evidence>
<keyword evidence="5 9" id="KW-1133">Transmembrane helix</keyword>
<evidence type="ECO:0000256" key="1">
    <source>
        <dbReference type="ARBA" id="ARBA00004141"/>
    </source>
</evidence>
<proteinExistence type="predicted"/>
<keyword evidence="7" id="KW-0675">Receptor</keyword>
<dbReference type="GO" id="GO:0007165">
    <property type="term" value="P:signal transduction"/>
    <property type="evidence" value="ECO:0007669"/>
    <property type="project" value="UniProtKB-KW"/>
</dbReference>
<sequence>MLKNNDVKKAVSFAFMFIIENLTLFFLYQNGQRIFNQNEVLRKYLAKLPWTNKPRWFRQTVHIMMTRANVDTEMKPYGIFVLNYVSFKDIMKFTFSVGNVLYTKKLRSQVQQ</sequence>
<evidence type="ECO:0000256" key="4">
    <source>
        <dbReference type="ARBA" id="ARBA00022725"/>
    </source>
</evidence>
<dbReference type="InterPro" id="IPR004117">
    <property type="entry name" value="7tm6_olfct_rcpt"/>
</dbReference>
<dbReference type="GO" id="GO:0005549">
    <property type="term" value="F:odorant binding"/>
    <property type="evidence" value="ECO:0007669"/>
    <property type="project" value="InterPro"/>
</dbReference>
<evidence type="ECO:0000313" key="11">
    <source>
        <dbReference type="Proteomes" id="UP000291343"/>
    </source>
</evidence>
<name>A0A482WSY0_LAOST</name>
<dbReference type="GO" id="GO:0016020">
    <property type="term" value="C:membrane"/>
    <property type="evidence" value="ECO:0007669"/>
    <property type="project" value="UniProtKB-SubCell"/>
</dbReference>
<reference evidence="10 11" key="1">
    <citation type="journal article" date="2017" name="Gigascience">
        <title>Genome sequence of the small brown planthopper, Laodelphax striatellus.</title>
        <authorList>
            <person name="Zhu J."/>
            <person name="Jiang F."/>
            <person name="Wang X."/>
            <person name="Yang P."/>
            <person name="Bao Y."/>
            <person name="Zhao W."/>
            <person name="Wang W."/>
            <person name="Lu H."/>
            <person name="Wang Q."/>
            <person name="Cui N."/>
            <person name="Li J."/>
            <person name="Chen X."/>
            <person name="Luo L."/>
            <person name="Yu J."/>
            <person name="Kang L."/>
            <person name="Cui F."/>
        </authorList>
    </citation>
    <scope>NUCLEOTIDE SEQUENCE [LARGE SCALE GENOMIC DNA]</scope>
    <source>
        <strain evidence="10">Lst14</strain>
    </source>
</reference>